<dbReference type="Proteomes" id="UP000494165">
    <property type="component" value="Unassembled WGS sequence"/>
</dbReference>
<reference evidence="3 4" key="1">
    <citation type="submission" date="2020-04" db="EMBL/GenBank/DDBJ databases">
        <authorList>
            <person name="Alioto T."/>
            <person name="Alioto T."/>
            <person name="Gomez Garrido J."/>
        </authorList>
    </citation>
    <scope>NUCLEOTIDE SEQUENCE [LARGE SCALE GENOMIC DNA]</scope>
</reference>
<evidence type="ECO:0000313" key="4">
    <source>
        <dbReference type="Proteomes" id="UP000494165"/>
    </source>
</evidence>
<accession>A0A8S1DUL4</accession>
<dbReference type="AlphaFoldDB" id="A0A8S1DUL4"/>
<comment type="caution">
    <text evidence="3">The sequence shown here is derived from an EMBL/GenBank/DDBJ whole genome shotgun (WGS) entry which is preliminary data.</text>
</comment>
<dbReference type="Gene3D" id="3.10.50.10">
    <property type="match status" value="1"/>
</dbReference>
<dbReference type="Gene3D" id="3.20.20.80">
    <property type="entry name" value="Glycosidases"/>
    <property type="match status" value="1"/>
</dbReference>
<dbReference type="InterPro" id="IPR017853">
    <property type="entry name" value="GH"/>
</dbReference>
<dbReference type="GO" id="GO:0006032">
    <property type="term" value="P:chitin catabolic process"/>
    <property type="evidence" value="ECO:0007669"/>
    <property type="project" value="TreeGrafter"/>
</dbReference>
<dbReference type="GO" id="GO:0008061">
    <property type="term" value="F:chitin binding"/>
    <property type="evidence" value="ECO:0007669"/>
    <property type="project" value="InterPro"/>
</dbReference>
<keyword evidence="1" id="KW-0732">Signal</keyword>
<dbReference type="InterPro" id="IPR001223">
    <property type="entry name" value="Glyco_hydro18_cat"/>
</dbReference>
<feature type="chain" id="PRO_5035939760" description="GH18 domain-containing protein" evidence="1">
    <location>
        <begin position="21"/>
        <end position="462"/>
    </location>
</feature>
<dbReference type="PANTHER" id="PTHR11177:SF317">
    <property type="entry name" value="CHITINASE 12-RELATED"/>
    <property type="match status" value="1"/>
</dbReference>
<dbReference type="SMART" id="SM00636">
    <property type="entry name" value="Glyco_18"/>
    <property type="match status" value="1"/>
</dbReference>
<keyword evidence="4" id="KW-1185">Reference proteome</keyword>
<evidence type="ECO:0000259" key="2">
    <source>
        <dbReference type="PROSITE" id="PS51910"/>
    </source>
</evidence>
<feature type="signal peptide" evidence="1">
    <location>
        <begin position="1"/>
        <end position="20"/>
    </location>
</feature>
<proteinExistence type="predicted"/>
<organism evidence="3 4">
    <name type="scientific">Cloeon dipterum</name>
    <dbReference type="NCBI Taxonomy" id="197152"/>
    <lineage>
        <taxon>Eukaryota</taxon>
        <taxon>Metazoa</taxon>
        <taxon>Ecdysozoa</taxon>
        <taxon>Arthropoda</taxon>
        <taxon>Hexapoda</taxon>
        <taxon>Insecta</taxon>
        <taxon>Pterygota</taxon>
        <taxon>Palaeoptera</taxon>
        <taxon>Ephemeroptera</taxon>
        <taxon>Pisciforma</taxon>
        <taxon>Baetidae</taxon>
        <taxon>Cloeon</taxon>
    </lineage>
</organism>
<dbReference type="PROSITE" id="PS51910">
    <property type="entry name" value="GH18_2"/>
    <property type="match status" value="1"/>
</dbReference>
<dbReference type="GO" id="GO:0005576">
    <property type="term" value="C:extracellular region"/>
    <property type="evidence" value="ECO:0007669"/>
    <property type="project" value="TreeGrafter"/>
</dbReference>
<feature type="domain" description="GH18" evidence="2">
    <location>
        <begin position="105"/>
        <end position="449"/>
    </location>
</feature>
<dbReference type="InterPro" id="IPR029070">
    <property type="entry name" value="Chitinase_insertion_sf"/>
</dbReference>
<name>A0A8S1DUL4_9INSE</name>
<dbReference type="GO" id="GO:0005975">
    <property type="term" value="P:carbohydrate metabolic process"/>
    <property type="evidence" value="ECO:0007669"/>
    <property type="project" value="InterPro"/>
</dbReference>
<dbReference type="EMBL" id="CADEPI010000248">
    <property type="protein sequence ID" value="CAB3381831.1"/>
    <property type="molecule type" value="Genomic_DNA"/>
</dbReference>
<dbReference type="SUPFAM" id="SSF51445">
    <property type="entry name" value="(Trans)glycosidases"/>
    <property type="match status" value="1"/>
</dbReference>
<dbReference type="InterPro" id="IPR011583">
    <property type="entry name" value="Chitinase_II/V-like_cat"/>
</dbReference>
<dbReference type="Pfam" id="PF00704">
    <property type="entry name" value="Glyco_hydro_18"/>
    <property type="match status" value="1"/>
</dbReference>
<dbReference type="PANTHER" id="PTHR11177">
    <property type="entry name" value="CHITINASE"/>
    <property type="match status" value="1"/>
</dbReference>
<sequence length="462" mass="51260">MKNPIAIFGILLVTYFQAMSTNEEAEDSCEPMSSKLSLLRKSVATLGKLVETFICNFETTQVATSTEKSTKQVASSAAGQLISTDACSSDFEPALDKSNKLVVCNIRLEDFRQSSPFSLNNLDFKLCTHVLLSGFFKVNSETVEFTENKLDTMNLSTIAGTLKSSNVKVWLSIGADGTLEPEEYSNFTKSEKLRSKFVENVMAIVNNFALDGFSPRWRYPACPYENCFKFRKGDTQNFELLMNSLSANLRPKALSLVVYTTKSFMYKTMFDLASLKKFTDYWLIVCYNVEGNWAKQASIATSVEFFERCLNGYLAQIPKENTILGVTAFNNPAKLVNAKANKLGSGIKKDVAGNPSLSTFRNLCTEISKGAGQMVYNESNVLNTYWTQGLDWVSFESTSTVRRKMAAVTKLNLGGAFLEHIPDDDFDGVSCKCGKYPILRTINEAVRGQGLCFIPSCPTPKP</sequence>
<gene>
    <name evidence="3" type="ORF">CLODIP_2_CD11960</name>
</gene>
<evidence type="ECO:0000313" key="3">
    <source>
        <dbReference type="EMBL" id="CAB3381831.1"/>
    </source>
</evidence>
<dbReference type="GO" id="GO:0004568">
    <property type="term" value="F:chitinase activity"/>
    <property type="evidence" value="ECO:0007669"/>
    <property type="project" value="TreeGrafter"/>
</dbReference>
<dbReference type="InterPro" id="IPR050314">
    <property type="entry name" value="Glycosyl_Hydrlase_18"/>
</dbReference>
<evidence type="ECO:0000256" key="1">
    <source>
        <dbReference type="SAM" id="SignalP"/>
    </source>
</evidence>
<protein>
    <recommendedName>
        <fullName evidence="2">GH18 domain-containing protein</fullName>
    </recommendedName>
</protein>
<dbReference type="OrthoDB" id="76388at2759"/>